<organism evidence="1">
    <name type="scientific">Aegilops tauschii</name>
    <name type="common">Tausch's goatgrass</name>
    <name type="synonym">Aegilops squarrosa</name>
    <dbReference type="NCBI Taxonomy" id="37682"/>
    <lineage>
        <taxon>Eukaryota</taxon>
        <taxon>Viridiplantae</taxon>
        <taxon>Streptophyta</taxon>
        <taxon>Embryophyta</taxon>
        <taxon>Tracheophyta</taxon>
        <taxon>Spermatophyta</taxon>
        <taxon>Magnoliopsida</taxon>
        <taxon>Liliopsida</taxon>
        <taxon>Poales</taxon>
        <taxon>Poaceae</taxon>
        <taxon>BOP clade</taxon>
        <taxon>Pooideae</taxon>
        <taxon>Triticodae</taxon>
        <taxon>Triticeae</taxon>
        <taxon>Triticinae</taxon>
        <taxon>Aegilops</taxon>
    </lineage>
</organism>
<dbReference type="AlphaFoldDB" id="M8B904"/>
<protein>
    <submittedName>
        <fullName evidence="1">Uncharacterized protein</fullName>
    </submittedName>
</protein>
<name>M8B904_AEGTA</name>
<sequence>MELQCTGEEYLPGVLFAARTRLGSAATKLALRGPGWCGEDQIGSGGGGGQAGAAAIKLGAAATKLGKDDGEETGEGACWWMD</sequence>
<proteinExistence type="predicted"/>
<reference evidence="1" key="1">
    <citation type="submission" date="2015-06" db="UniProtKB">
        <authorList>
            <consortium name="EnsemblPlants"/>
        </authorList>
    </citation>
    <scope>IDENTIFICATION</scope>
</reference>
<accession>M8B904</accession>
<evidence type="ECO:0000313" key="1">
    <source>
        <dbReference type="EnsemblPlants" id="EMT10496"/>
    </source>
</evidence>
<dbReference type="EnsemblPlants" id="EMT10496">
    <property type="protein sequence ID" value="EMT10496"/>
    <property type="gene ID" value="F775_43634"/>
</dbReference>